<accession>A0A1V0SI56</accession>
<proteinExistence type="predicted"/>
<gene>
    <name evidence="1" type="ORF">Klosneuvirus_1_254</name>
</gene>
<dbReference type="EMBL" id="KY684108">
    <property type="protein sequence ID" value="ARF11397.1"/>
    <property type="molecule type" value="Genomic_DNA"/>
</dbReference>
<reference evidence="1" key="1">
    <citation type="journal article" date="2017" name="Science">
        <title>Giant viruses with an expanded complement of translation system components.</title>
        <authorList>
            <person name="Schulz F."/>
            <person name="Yutin N."/>
            <person name="Ivanova N.N."/>
            <person name="Ortega D.R."/>
            <person name="Lee T.K."/>
            <person name="Vierheilig J."/>
            <person name="Daims H."/>
            <person name="Horn M."/>
            <person name="Wagner M."/>
            <person name="Jensen G.J."/>
            <person name="Kyrpides N.C."/>
            <person name="Koonin E.V."/>
            <person name="Woyke T."/>
        </authorList>
    </citation>
    <scope>NUCLEOTIDE SEQUENCE</scope>
    <source>
        <strain evidence="1">KNV1</strain>
    </source>
</reference>
<organism evidence="1">
    <name type="scientific">Klosneuvirus KNV1</name>
    <dbReference type="NCBI Taxonomy" id="1977640"/>
    <lineage>
        <taxon>Viruses</taxon>
        <taxon>Varidnaviria</taxon>
        <taxon>Bamfordvirae</taxon>
        <taxon>Nucleocytoviricota</taxon>
        <taxon>Megaviricetes</taxon>
        <taxon>Imitervirales</taxon>
        <taxon>Mimiviridae</taxon>
        <taxon>Klosneuvirinae</taxon>
        <taxon>Klosneuvirus</taxon>
    </lineage>
</organism>
<name>A0A1V0SI56_9VIRU</name>
<evidence type="ECO:0000313" key="1">
    <source>
        <dbReference type="EMBL" id="ARF11397.1"/>
    </source>
</evidence>
<protein>
    <submittedName>
        <fullName evidence="1">Uncharacterized protein</fullName>
    </submittedName>
</protein>
<sequence>MSTISSMLQTNNQWSGFNLPAQYGKSNPVTTQLKNTPTHYLVGSLCQPVSYNGSTRSYSSEGRSSIGIAYCQHTPVHR</sequence>